<feature type="transmembrane region" description="Helical" evidence="1">
    <location>
        <begin position="200"/>
        <end position="221"/>
    </location>
</feature>
<comment type="caution">
    <text evidence="6">The sequence shown here is derived from an EMBL/GenBank/DDBJ whole genome shotgun (WGS) entry which is preliminary data.</text>
</comment>
<dbReference type="SMART" id="SM00052">
    <property type="entry name" value="EAL"/>
    <property type="match status" value="1"/>
</dbReference>
<dbReference type="RefSeq" id="WP_183984279.1">
    <property type="nucleotide sequence ID" value="NZ_JACHHG010000002.1"/>
</dbReference>
<dbReference type="SUPFAM" id="SSF55073">
    <property type="entry name" value="Nucleotide cyclase"/>
    <property type="match status" value="1"/>
</dbReference>
<dbReference type="PROSITE" id="PS50887">
    <property type="entry name" value="GGDEF"/>
    <property type="match status" value="1"/>
</dbReference>
<dbReference type="InterPro" id="IPR000014">
    <property type="entry name" value="PAS"/>
</dbReference>
<dbReference type="Pfam" id="PF13185">
    <property type="entry name" value="GAF_2"/>
    <property type="match status" value="1"/>
</dbReference>
<dbReference type="InterPro" id="IPR000160">
    <property type="entry name" value="GGDEF_dom"/>
</dbReference>
<dbReference type="AlphaFoldDB" id="A0A841HWW6"/>
<feature type="transmembrane region" description="Helical" evidence="1">
    <location>
        <begin position="72"/>
        <end position="92"/>
    </location>
</feature>
<evidence type="ECO:0000256" key="1">
    <source>
        <dbReference type="SAM" id="Phobius"/>
    </source>
</evidence>
<dbReference type="SMART" id="SM00091">
    <property type="entry name" value="PAS"/>
    <property type="match status" value="1"/>
</dbReference>
<evidence type="ECO:0000259" key="2">
    <source>
        <dbReference type="PROSITE" id="PS50112"/>
    </source>
</evidence>
<dbReference type="FunFam" id="3.30.70.270:FF:000001">
    <property type="entry name" value="Diguanylate cyclase domain protein"/>
    <property type="match status" value="1"/>
</dbReference>
<dbReference type="NCBIfam" id="TIGR00254">
    <property type="entry name" value="GGDEF"/>
    <property type="match status" value="1"/>
</dbReference>
<dbReference type="NCBIfam" id="TIGR00229">
    <property type="entry name" value="sensory_box"/>
    <property type="match status" value="1"/>
</dbReference>
<dbReference type="Pfam" id="PF08447">
    <property type="entry name" value="PAS_3"/>
    <property type="match status" value="1"/>
</dbReference>
<dbReference type="InterPro" id="IPR029787">
    <property type="entry name" value="Nucleotide_cyclase"/>
</dbReference>
<feature type="domain" description="GGDEF" evidence="5">
    <location>
        <begin position="665"/>
        <end position="798"/>
    </location>
</feature>
<feature type="transmembrane region" description="Helical" evidence="1">
    <location>
        <begin position="134"/>
        <end position="151"/>
    </location>
</feature>
<feature type="transmembrane region" description="Helical" evidence="1">
    <location>
        <begin position="171"/>
        <end position="188"/>
    </location>
</feature>
<dbReference type="Gene3D" id="3.30.450.40">
    <property type="match status" value="1"/>
</dbReference>
<dbReference type="SMART" id="SM00065">
    <property type="entry name" value="GAF"/>
    <property type="match status" value="1"/>
</dbReference>
<protein>
    <submittedName>
        <fullName evidence="6">Diguanylate cyclase (GGDEF)-like protein/PAS domain S-box-containing protein</fullName>
    </submittedName>
</protein>
<dbReference type="InterPro" id="IPR013655">
    <property type="entry name" value="PAS_fold_3"/>
</dbReference>
<keyword evidence="1" id="KW-0472">Membrane</keyword>
<feature type="domain" description="EAL" evidence="4">
    <location>
        <begin position="807"/>
        <end position="1059"/>
    </location>
</feature>
<dbReference type="CDD" id="cd01949">
    <property type="entry name" value="GGDEF"/>
    <property type="match status" value="1"/>
</dbReference>
<dbReference type="InterPro" id="IPR001610">
    <property type="entry name" value="PAC"/>
</dbReference>
<dbReference type="InterPro" id="IPR001633">
    <property type="entry name" value="EAL_dom"/>
</dbReference>
<keyword evidence="1" id="KW-1133">Transmembrane helix</keyword>
<evidence type="ECO:0000259" key="3">
    <source>
        <dbReference type="PROSITE" id="PS50113"/>
    </source>
</evidence>
<feature type="domain" description="PAC" evidence="3">
    <location>
        <begin position="416"/>
        <end position="469"/>
    </location>
</feature>
<evidence type="ECO:0000259" key="4">
    <source>
        <dbReference type="PROSITE" id="PS50883"/>
    </source>
</evidence>
<reference evidence="6 7" key="1">
    <citation type="submission" date="2020-08" db="EMBL/GenBank/DDBJ databases">
        <title>Genomic Encyclopedia of Type Strains, Phase IV (KMG-IV): sequencing the most valuable type-strain genomes for metagenomic binning, comparative biology and taxonomic classification.</title>
        <authorList>
            <person name="Goeker M."/>
        </authorList>
    </citation>
    <scope>NUCLEOTIDE SEQUENCE [LARGE SCALE GENOMIC DNA]</scope>
    <source>
        <strain evidence="6 7">DSM 21458</strain>
    </source>
</reference>
<dbReference type="CDD" id="cd01948">
    <property type="entry name" value="EAL"/>
    <property type="match status" value="1"/>
</dbReference>
<sequence length="1066" mass="117105">MPVLSRSNPTDRVLLMVLLTLAGAHLLWSWAVPLQPQERQVIGALVLLPVFAAAALLAFRTARSRRHTGWKAIGWGLAVWGLGQAVYSYYVLRFGAEPFLSPALLGFVAIGPCFAVGILQLYRVRCTSPAGIRTALDVGIMVVAAALWLGCLNSERIALTYATDPLTRAGILAYVFNDLALLALLLLLSLQRPRHLPVGALLSLAGGVILMIWADLLYALLSTGTYWSGGVLDSLWVWGAALVGLAAYQSSRSTGLAVLPGTNRVLQSTRFVLRLLPYVSVVACLVACMVYRQGLLGDAALAATALVIAGLLVRQALTLLENARLIRRLRHTIRDKALTRAALKEREKTYGLLAEHASDLVTLHAPDGTIVYASPSLETLLGYAPSELVGQSAYVLVHPDDLETLRTTLRLLKDEATCTYRMRHRQGHDVWLETRIRPIHDPRSGRVREVQCASRDVTAHRRSEAIEQERLQLLERIARNEPLEELLEALCALIAHEFPGAMSALRRLEGNTLVHVASHGLPEALHRAWARLTIGGSAGVSGAAVADRQSVLVHDLQPLASWNELYRLGFEHGIRAAWALPLFSGSQQVLGTMTVYFPEQKNLLRRELERFQMVAQLAALAIEHHDLRSRLNFHATHDALTGLPNRTLLSPTLEEALRRADHGLGGLAVLFVDLDRFKTINDSLGHAVGDELLRSVAHRLRACVSVEDTVARVGGDEFVLILPGCAEREQVERAARRVIHALTEPLIVQGHELRVTASVGVSLYPRDGRSAESLIRRADMAMYRAKREGKNDFRFFELRMNEDLIERRELESELRLALERGDFLLHYQPQVDLSGRKLRGFEALLRWPHARMGWISPMRFIPVAEETGLIVELGEWVIREAVRQIAAWRAAGLDPLPVAVNVSALHFANGRLVESVRAALEEYGVPGQLLEVEITEGAFLEDPEACARQLEALRALGVSAAVDDFGTGYSSLAYLRQLPVVGLKIDRSFVGSMDSGGEVLVRSIISLAHAMNLWVVAEGIETEAQLGALRALGSNYGQGFLFSRPVGAVEVEAHLARGPVALEVLL</sequence>
<dbReference type="SUPFAM" id="SSF55785">
    <property type="entry name" value="PYP-like sensor domain (PAS domain)"/>
    <property type="match status" value="1"/>
</dbReference>
<dbReference type="EMBL" id="JACHHG010000002">
    <property type="protein sequence ID" value="MBB6097134.1"/>
    <property type="molecule type" value="Genomic_DNA"/>
</dbReference>
<dbReference type="PROSITE" id="PS50112">
    <property type="entry name" value="PAS"/>
    <property type="match status" value="1"/>
</dbReference>
<evidence type="ECO:0000313" key="7">
    <source>
        <dbReference type="Proteomes" id="UP000569951"/>
    </source>
</evidence>
<dbReference type="InterPro" id="IPR052155">
    <property type="entry name" value="Biofilm_reg_signaling"/>
</dbReference>
<dbReference type="PANTHER" id="PTHR44757">
    <property type="entry name" value="DIGUANYLATE CYCLASE DGCP"/>
    <property type="match status" value="1"/>
</dbReference>
<dbReference type="SUPFAM" id="SSF55781">
    <property type="entry name" value="GAF domain-like"/>
    <property type="match status" value="1"/>
</dbReference>
<dbReference type="InterPro" id="IPR035965">
    <property type="entry name" value="PAS-like_dom_sf"/>
</dbReference>
<dbReference type="Gene3D" id="3.30.70.270">
    <property type="match status" value="1"/>
</dbReference>
<evidence type="ECO:0000259" key="5">
    <source>
        <dbReference type="PROSITE" id="PS50887"/>
    </source>
</evidence>
<name>A0A841HWW6_9DEIO</name>
<dbReference type="InterPro" id="IPR003018">
    <property type="entry name" value="GAF"/>
</dbReference>
<accession>A0A841HWW6</accession>
<dbReference type="Gene3D" id="3.20.20.450">
    <property type="entry name" value="EAL domain"/>
    <property type="match status" value="1"/>
</dbReference>
<gene>
    <name evidence="6" type="ORF">HNR42_000548</name>
</gene>
<keyword evidence="1" id="KW-0812">Transmembrane</keyword>
<dbReference type="SMART" id="SM00267">
    <property type="entry name" value="GGDEF"/>
    <property type="match status" value="1"/>
</dbReference>
<dbReference type="PROSITE" id="PS50883">
    <property type="entry name" value="EAL"/>
    <property type="match status" value="1"/>
</dbReference>
<evidence type="ECO:0000313" key="6">
    <source>
        <dbReference type="EMBL" id="MBB6097134.1"/>
    </source>
</evidence>
<feature type="transmembrane region" description="Helical" evidence="1">
    <location>
        <begin position="227"/>
        <end position="250"/>
    </location>
</feature>
<dbReference type="InterPro" id="IPR035919">
    <property type="entry name" value="EAL_sf"/>
</dbReference>
<feature type="transmembrane region" description="Helical" evidence="1">
    <location>
        <begin position="104"/>
        <end position="122"/>
    </location>
</feature>
<dbReference type="SMART" id="SM00086">
    <property type="entry name" value="PAC"/>
    <property type="match status" value="1"/>
</dbReference>
<dbReference type="PANTHER" id="PTHR44757:SF2">
    <property type="entry name" value="BIOFILM ARCHITECTURE MAINTENANCE PROTEIN MBAA"/>
    <property type="match status" value="1"/>
</dbReference>
<dbReference type="CDD" id="cd00130">
    <property type="entry name" value="PAS"/>
    <property type="match status" value="1"/>
</dbReference>
<dbReference type="PROSITE" id="PS50113">
    <property type="entry name" value="PAC"/>
    <property type="match status" value="1"/>
</dbReference>
<dbReference type="Pfam" id="PF00990">
    <property type="entry name" value="GGDEF"/>
    <property type="match status" value="1"/>
</dbReference>
<dbReference type="InterPro" id="IPR029016">
    <property type="entry name" value="GAF-like_dom_sf"/>
</dbReference>
<dbReference type="Proteomes" id="UP000569951">
    <property type="component" value="Unassembled WGS sequence"/>
</dbReference>
<feature type="transmembrane region" description="Helical" evidence="1">
    <location>
        <begin position="271"/>
        <end position="293"/>
    </location>
</feature>
<dbReference type="Pfam" id="PF00563">
    <property type="entry name" value="EAL"/>
    <property type="match status" value="1"/>
</dbReference>
<keyword evidence="7" id="KW-1185">Reference proteome</keyword>
<organism evidence="6 7">
    <name type="scientific">Deinobacterium chartae</name>
    <dbReference type="NCBI Taxonomy" id="521158"/>
    <lineage>
        <taxon>Bacteria</taxon>
        <taxon>Thermotogati</taxon>
        <taxon>Deinococcota</taxon>
        <taxon>Deinococci</taxon>
        <taxon>Deinococcales</taxon>
        <taxon>Deinococcaceae</taxon>
        <taxon>Deinobacterium</taxon>
    </lineage>
</organism>
<feature type="transmembrane region" description="Helical" evidence="1">
    <location>
        <begin position="12"/>
        <end position="30"/>
    </location>
</feature>
<dbReference type="Gene3D" id="3.30.450.20">
    <property type="entry name" value="PAS domain"/>
    <property type="match status" value="1"/>
</dbReference>
<dbReference type="InterPro" id="IPR043128">
    <property type="entry name" value="Rev_trsase/Diguanyl_cyclase"/>
</dbReference>
<proteinExistence type="predicted"/>
<feature type="domain" description="PAS" evidence="2">
    <location>
        <begin position="346"/>
        <end position="416"/>
    </location>
</feature>
<feature type="transmembrane region" description="Helical" evidence="1">
    <location>
        <begin position="42"/>
        <end position="60"/>
    </location>
</feature>
<dbReference type="SUPFAM" id="SSF141868">
    <property type="entry name" value="EAL domain-like"/>
    <property type="match status" value="1"/>
</dbReference>
<dbReference type="InterPro" id="IPR000700">
    <property type="entry name" value="PAS-assoc_C"/>
</dbReference>